<organism evidence="1 2">
    <name type="scientific">Strigamia maritima</name>
    <name type="common">European centipede</name>
    <name type="synonym">Geophilus maritimus</name>
    <dbReference type="NCBI Taxonomy" id="126957"/>
    <lineage>
        <taxon>Eukaryota</taxon>
        <taxon>Metazoa</taxon>
        <taxon>Ecdysozoa</taxon>
        <taxon>Arthropoda</taxon>
        <taxon>Myriapoda</taxon>
        <taxon>Chilopoda</taxon>
        <taxon>Pleurostigmophora</taxon>
        <taxon>Geophilomorpha</taxon>
        <taxon>Linotaeniidae</taxon>
        <taxon>Strigamia</taxon>
    </lineage>
</organism>
<protein>
    <submittedName>
        <fullName evidence="1">Uncharacterized protein</fullName>
    </submittedName>
</protein>
<reference evidence="1" key="2">
    <citation type="submission" date="2015-02" db="UniProtKB">
        <authorList>
            <consortium name="EnsemblMetazoa"/>
        </authorList>
    </citation>
    <scope>IDENTIFICATION</scope>
</reference>
<dbReference type="AlphaFoldDB" id="T1JDU0"/>
<evidence type="ECO:0000313" key="2">
    <source>
        <dbReference type="Proteomes" id="UP000014500"/>
    </source>
</evidence>
<reference evidence="2" key="1">
    <citation type="submission" date="2011-05" db="EMBL/GenBank/DDBJ databases">
        <authorList>
            <person name="Richards S.R."/>
            <person name="Qu J."/>
            <person name="Jiang H."/>
            <person name="Jhangiani S.N."/>
            <person name="Agravi P."/>
            <person name="Goodspeed R."/>
            <person name="Gross S."/>
            <person name="Mandapat C."/>
            <person name="Jackson L."/>
            <person name="Mathew T."/>
            <person name="Pu L."/>
            <person name="Thornton R."/>
            <person name="Saada N."/>
            <person name="Wilczek-Boney K.B."/>
            <person name="Lee S."/>
            <person name="Kovar C."/>
            <person name="Wu Y."/>
            <person name="Scherer S.E."/>
            <person name="Worley K.C."/>
            <person name="Muzny D.M."/>
            <person name="Gibbs R."/>
        </authorList>
    </citation>
    <scope>NUCLEOTIDE SEQUENCE</scope>
    <source>
        <strain evidence="2">Brora</strain>
    </source>
</reference>
<dbReference type="EnsemblMetazoa" id="SMAR011975-RA">
    <property type="protein sequence ID" value="SMAR011975-PA"/>
    <property type="gene ID" value="SMAR011975"/>
</dbReference>
<dbReference type="HOGENOM" id="CLU_2707957_0_0_1"/>
<dbReference type="Proteomes" id="UP000014500">
    <property type="component" value="Unassembled WGS sequence"/>
</dbReference>
<dbReference type="EMBL" id="JH432114">
    <property type="status" value="NOT_ANNOTATED_CDS"/>
    <property type="molecule type" value="Genomic_DNA"/>
</dbReference>
<proteinExistence type="predicted"/>
<evidence type="ECO:0000313" key="1">
    <source>
        <dbReference type="EnsemblMetazoa" id="SMAR011975-PA"/>
    </source>
</evidence>
<keyword evidence="2" id="KW-1185">Reference proteome</keyword>
<sequence length="73" mass="8736">MNELLQWSHFSYPILSRTELMIAPLIHNPIRNYIRDCIRECYCDYSSDHISDVELWVKKMETTDHRHVTSLAV</sequence>
<accession>T1JDU0</accession>
<name>T1JDU0_STRMM</name>
<dbReference type="PhylomeDB" id="T1JDU0"/>